<comment type="caution">
    <text evidence="3">Lacks conserved residue(s) required for the propagation of feature annotation.</text>
</comment>
<evidence type="ECO:0000256" key="2">
    <source>
        <dbReference type="ARBA" id="ARBA00024867"/>
    </source>
</evidence>
<evidence type="ECO:0000313" key="6">
    <source>
        <dbReference type="EMBL" id="MSS91449.1"/>
    </source>
</evidence>
<protein>
    <recommendedName>
        <fullName evidence="1">Stage 0 sporulation protein A homolog</fullName>
    </recommendedName>
</protein>
<dbReference type="InterPro" id="IPR011006">
    <property type="entry name" value="CheY-like_superfamily"/>
</dbReference>
<dbReference type="EMBL" id="VUMI01000066">
    <property type="protein sequence ID" value="MSS91449.1"/>
    <property type="molecule type" value="Genomic_DNA"/>
</dbReference>
<evidence type="ECO:0000313" key="7">
    <source>
        <dbReference type="Proteomes" id="UP000436047"/>
    </source>
</evidence>
<evidence type="ECO:0000259" key="5">
    <source>
        <dbReference type="PROSITE" id="PS50110"/>
    </source>
</evidence>
<organism evidence="6 7">
    <name type="scientific">Eisenbergiella porci</name>
    <dbReference type="NCBI Taxonomy" id="2652274"/>
    <lineage>
        <taxon>Bacteria</taxon>
        <taxon>Bacillati</taxon>
        <taxon>Bacillota</taxon>
        <taxon>Clostridia</taxon>
        <taxon>Lachnospirales</taxon>
        <taxon>Lachnospiraceae</taxon>
        <taxon>Eisenbergiella</taxon>
    </lineage>
</organism>
<dbReference type="Gene3D" id="6.10.250.690">
    <property type="match status" value="1"/>
</dbReference>
<dbReference type="PROSITE" id="PS50110">
    <property type="entry name" value="RESPONSE_REGULATORY"/>
    <property type="match status" value="1"/>
</dbReference>
<sequence length="100" mass="11064">MLMLTARDSELDEVKALNLGADDYLTKPFSLSATFTSTSPPRPRFHLPPLPQPSSSKPFPSPTSCPLPISIHISQKNHSSTNIFTHFGNTFIFRVAVLRP</sequence>
<evidence type="ECO:0000256" key="1">
    <source>
        <dbReference type="ARBA" id="ARBA00018672"/>
    </source>
</evidence>
<evidence type="ECO:0000256" key="4">
    <source>
        <dbReference type="SAM" id="MobiDB-lite"/>
    </source>
</evidence>
<feature type="compositionally biased region" description="Pro residues" evidence="4">
    <location>
        <begin position="40"/>
        <end position="52"/>
    </location>
</feature>
<dbReference type="AlphaFoldDB" id="A0A6N7W878"/>
<keyword evidence="7" id="KW-1185">Reference proteome</keyword>
<proteinExistence type="predicted"/>
<gene>
    <name evidence="6" type="ORF">FYJ45_25440</name>
</gene>
<reference evidence="6 7" key="1">
    <citation type="submission" date="2019-08" db="EMBL/GenBank/DDBJ databases">
        <title>In-depth cultivation of the pig gut microbiome towards novel bacterial diversity and tailored functional studies.</title>
        <authorList>
            <person name="Wylensek D."/>
            <person name="Hitch T.C.A."/>
            <person name="Clavel T."/>
        </authorList>
    </citation>
    <scope>NUCLEOTIDE SEQUENCE [LARGE SCALE GENOMIC DNA]</scope>
    <source>
        <strain evidence="6 7">WCA-389-WT-23B</strain>
    </source>
</reference>
<feature type="region of interest" description="Disordered" evidence="4">
    <location>
        <begin position="35"/>
        <end position="62"/>
    </location>
</feature>
<feature type="domain" description="Response regulatory" evidence="5">
    <location>
        <begin position="1"/>
        <end position="42"/>
    </location>
</feature>
<name>A0A6N7W878_9FIRM</name>
<comment type="caution">
    <text evidence="6">The sequence shown here is derived from an EMBL/GenBank/DDBJ whole genome shotgun (WGS) entry which is preliminary data.</text>
</comment>
<comment type="function">
    <text evidence="2">May play the central regulatory role in sporulation. It may be an element of the effector pathway responsible for the activation of sporulation genes in response to nutritional stress. Spo0A may act in concert with spo0H (a sigma factor) to control the expression of some genes that are critical to the sporulation process.</text>
</comment>
<dbReference type="GO" id="GO:0000160">
    <property type="term" value="P:phosphorelay signal transduction system"/>
    <property type="evidence" value="ECO:0007669"/>
    <property type="project" value="InterPro"/>
</dbReference>
<dbReference type="InterPro" id="IPR001789">
    <property type="entry name" value="Sig_transdc_resp-reg_receiver"/>
</dbReference>
<accession>A0A6N7W878</accession>
<evidence type="ECO:0000256" key="3">
    <source>
        <dbReference type="PROSITE-ProRule" id="PRU00169"/>
    </source>
</evidence>
<dbReference type="Proteomes" id="UP000436047">
    <property type="component" value="Unassembled WGS sequence"/>
</dbReference>
<dbReference type="SUPFAM" id="SSF52172">
    <property type="entry name" value="CheY-like"/>
    <property type="match status" value="1"/>
</dbReference>